<name>A0A5C6EH46_9BACT</name>
<feature type="domain" description="BD-FAE-like" evidence="4">
    <location>
        <begin position="47"/>
        <end position="232"/>
    </location>
</feature>
<dbReference type="Pfam" id="PF20434">
    <property type="entry name" value="BD-FAE"/>
    <property type="match status" value="1"/>
</dbReference>
<dbReference type="GO" id="GO:0106435">
    <property type="term" value="F:carboxylesterase activity"/>
    <property type="evidence" value="ECO:0007669"/>
    <property type="project" value="UniProtKB-EC"/>
</dbReference>
<keyword evidence="6" id="KW-1185">Reference proteome</keyword>
<dbReference type="Proteomes" id="UP000317977">
    <property type="component" value="Unassembled WGS sequence"/>
</dbReference>
<feature type="chain" id="PRO_5022683712" evidence="3">
    <location>
        <begin position="22"/>
        <end position="286"/>
    </location>
</feature>
<dbReference type="OrthoDB" id="265201at2"/>
<dbReference type="EC" id="3.1.1.1" evidence="5"/>
<sequence precursor="true">MLNLRFSLLLLLTLSVSHVFADDKITAYEDLEFAKVQTNVGEKTLKLDLYRPKNDEALPGIVLVHGGGWSGGTKESFRPLARELATDDYVVITIEYRLSGEAMFPSAVEDCKAAIRWLRAHAAEYKVDPKRIGAVGGSAGGHLTGMVATTVGKYDVGNHLDQSSELQAAVLLGAGVDQVKRSEESAKPIQNCVVFFGGTLNEKREIYAEASPITHVSAKTCPILFMDGEKDRPGMRYVDIRPKLDQFGIDNEFIMIPGAKHGQWNKQPFRELYRNEFHKFFDANLK</sequence>
<dbReference type="PANTHER" id="PTHR48081">
    <property type="entry name" value="AB HYDROLASE SUPERFAMILY PROTEIN C4A8.06C"/>
    <property type="match status" value="1"/>
</dbReference>
<dbReference type="RefSeq" id="WP_146537443.1">
    <property type="nucleotide sequence ID" value="NZ_SJPX01000006.1"/>
</dbReference>
<dbReference type="PROSITE" id="PS01173">
    <property type="entry name" value="LIPASE_GDXG_HIS"/>
    <property type="match status" value="1"/>
</dbReference>
<keyword evidence="3" id="KW-0732">Signal</keyword>
<accession>A0A5C6EH46</accession>
<evidence type="ECO:0000256" key="2">
    <source>
        <dbReference type="ARBA" id="ARBA00022801"/>
    </source>
</evidence>
<dbReference type="PANTHER" id="PTHR48081:SF13">
    <property type="entry name" value="ALPHA_BETA HYDROLASE"/>
    <property type="match status" value="1"/>
</dbReference>
<evidence type="ECO:0000259" key="4">
    <source>
        <dbReference type="Pfam" id="PF20434"/>
    </source>
</evidence>
<dbReference type="EMBL" id="SJPX01000006">
    <property type="protein sequence ID" value="TWU47041.1"/>
    <property type="molecule type" value="Genomic_DNA"/>
</dbReference>
<dbReference type="AlphaFoldDB" id="A0A5C6EH46"/>
<comment type="caution">
    <text evidence="5">The sequence shown here is derived from an EMBL/GenBank/DDBJ whole genome shotgun (WGS) entry which is preliminary data.</text>
</comment>
<organism evidence="5 6">
    <name type="scientific">Rubripirellula reticaptiva</name>
    <dbReference type="NCBI Taxonomy" id="2528013"/>
    <lineage>
        <taxon>Bacteria</taxon>
        <taxon>Pseudomonadati</taxon>
        <taxon>Planctomycetota</taxon>
        <taxon>Planctomycetia</taxon>
        <taxon>Pirellulales</taxon>
        <taxon>Pirellulaceae</taxon>
        <taxon>Rubripirellula</taxon>
    </lineage>
</organism>
<feature type="signal peptide" evidence="3">
    <location>
        <begin position="1"/>
        <end position="21"/>
    </location>
</feature>
<dbReference type="InterPro" id="IPR002168">
    <property type="entry name" value="Lipase_GDXG_HIS_AS"/>
</dbReference>
<keyword evidence="2 5" id="KW-0378">Hydrolase</keyword>
<evidence type="ECO:0000313" key="5">
    <source>
        <dbReference type="EMBL" id="TWU47041.1"/>
    </source>
</evidence>
<evidence type="ECO:0000256" key="1">
    <source>
        <dbReference type="ARBA" id="ARBA00010515"/>
    </source>
</evidence>
<dbReference type="InterPro" id="IPR049492">
    <property type="entry name" value="BD-FAE-like_dom"/>
</dbReference>
<proteinExistence type="inferred from homology"/>
<dbReference type="InterPro" id="IPR029058">
    <property type="entry name" value="AB_hydrolase_fold"/>
</dbReference>
<dbReference type="SUPFAM" id="SSF53474">
    <property type="entry name" value="alpha/beta-Hydrolases"/>
    <property type="match status" value="1"/>
</dbReference>
<dbReference type="Gene3D" id="3.40.50.1820">
    <property type="entry name" value="alpha/beta hydrolase"/>
    <property type="match status" value="1"/>
</dbReference>
<reference evidence="5 6" key="1">
    <citation type="submission" date="2019-02" db="EMBL/GenBank/DDBJ databases">
        <title>Deep-cultivation of Planctomycetes and their phenomic and genomic characterization uncovers novel biology.</title>
        <authorList>
            <person name="Wiegand S."/>
            <person name="Jogler M."/>
            <person name="Boedeker C."/>
            <person name="Pinto D."/>
            <person name="Vollmers J."/>
            <person name="Rivas-Marin E."/>
            <person name="Kohn T."/>
            <person name="Peeters S.H."/>
            <person name="Heuer A."/>
            <person name="Rast P."/>
            <person name="Oberbeckmann S."/>
            <person name="Bunk B."/>
            <person name="Jeske O."/>
            <person name="Meyerdierks A."/>
            <person name="Storesund J.E."/>
            <person name="Kallscheuer N."/>
            <person name="Luecker S."/>
            <person name="Lage O.M."/>
            <person name="Pohl T."/>
            <person name="Merkel B.J."/>
            <person name="Hornburger P."/>
            <person name="Mueller R.-W."/>
            <person name="Bruemmer F."/>
            <person name="Labrenz M."/>
            <person name="Spormann A.M."/>
            <person name="Op Den Camp H."/>
            <person name="Overmann J."/>
            <person name="Amann R."/>
            <person name="Jetten M.S.M."/>
            <person name="Mascher T."/>
            <person name="Medema M.H."/>
            <person name="Devos D.P."/>
            <person name="Kaster A.-K."/>
            <person name="Ovreas L."/>
            <person name="Rohde M."/>
            <person name="Galperin M.Y."/>
            <person name="Jogler C."/>
        </authorList>
    </citation>
    <scope>NUCLEOTIDE SEQUENCE [LARGE SCALE GENOMIC DNA]</scope>
    <source>
        <strain evidence="5 6">Poly59</strain>
    </source>
</reference>
<protein>
    <submittedName>
        <fullName evidence="5">Carboxylesterase NlhH</fullName>
        <ecNumber evidence="5">3.1.1.1</ecNumber>
    </submittedName>
</protein>
<evidence type="ECO:0000256" key="3">
    <source>
        <dbReference type="SAM" id="SignalP"/>
    </source>
</evidence>
<comment type="similarity">
    <text evidence="1">Belongs to the 'GDXG' lipolytic enzyme family.</text>
</comment>
<gene>
    <name evidence="5" type="primary">nlhH_7</name>
    <name evidence="5" type="ORF">Poly59_60150</name>
</gene>
<dbReference type="InterPro" id="IPR050300">
    <property type="entry name" value="GDXG_lipolytic_enzyme"/>
</dbReference>
<evidence type="ECO:0000313" key="6">
    <source>
        <dbReference type="Proteomes" id="UP000317977"/>
    </source>
</evidence>